<reference evidence="1" key="1">
    <citation type="submission" date="2023-03" db="EMBL/GenBank/DDBJ databases">
        <title>Edaphobacter sp.</title>
        <authorList>
            <person name="Huber K.J."/>
            <person name="Papendorf J."/>
            <person name="Pilke C."/>
            <person name="Bunk B."/>
            <person name="Sproeer C."/>
            <person name="Pester M."/>
        </authorList>
    </citation>
    <scope>NUCLEOTIDE SEQUENCE</scope>
    <source>
        <strain evidence="1">DSM 110680</strain>
    </source>
</reference>
<dbReference type="EMBL" id="CP121196">
    <property type="protein sequence ID" value="XBH19074.1"/>
    <property type="molecule type" value="Genomic_DNA"/>
</dbReference>
<evidence type="ECO:0000313" key="1">
    <source>
        <dbReference type="EMBL" id="XBH19074.1"/>
    </source>
</evidence>
<sequence>MPDLTFKIDNASVVPFAAVPMLAFKLQITNSVPDEAIHTIALRCQIQIEVTRRRYTPGEQEQMLDLFGQPDRWSQTLRSLLWTHVNWVVPTFAGTETVVDMQVPCSFDFNVAATKYFAGLTDGEIPLLFLFSGTIFYAPPDSSLQVAPISWEQEARYKLPVKLWREMMDAYYPNSVWINLHKDVFERLYRYKMQHSLLSWEQALEQILARLRTEEEIEVNS</sequence>
<gene>
    <name evidence="1" type="ORF">P8935_07080</name>
</gene>
<protein>
    <submittedName>
        <fullName evidence="1">DUF6084 family protein</fullName>
    </submittedName>
</protein>
<dbReference type="AlphaFoldDB" id="A0AAU7DP29"/>
<dbReference type="Pfam" id="PF19562">
    <property type="entry name" value="DUF6084"/>
    <property type="match status" value="1"/>
</dbReference>
<accession>A0AAU7DP29</accession>
<name>A0AAU7DP29_9BACT</name>
<dbReference type="InterPro" id="IPR045730">
    <property type="entry name" value="DUF6084"/>
</dbReference>
<dbReference type="RefSeq" id="WP_348264289.1">
    <property type="nucleotide sequence ID" value="NZ_CP121196.1"/>
</dbReference>
<proteinExistence type="predicted"/>
<organism evidence="1">
    <name type="scientific">Telmatobacter sp. DSM 110680</name>
    <dbReference type="NCBI Taxonomy" id="3036704"/>
    <lineage>
        <taxon>Bacteria</taxon>
        <taxon>Pseudomonadati</taxon>
        <taxon>Acidobacteriota</taxon>
        <taxon>Terriglobia</taxon>
        <taxon>Terriglobales</taxon>
        <taxon>Acidobacteriaceae</taxon>
        <taxon>Telmatobacter</taxon>
    </lineage>
</organism>